<dbReference type="InterPro" id="IPR036388">
    <property type="entry name" value="WH-like_DNA-bd_sf"/>
</dbReference>
<dbReference type="Pfam" id="PF02481">
    <property type="entry name" value="DNA_processg_A"/>
    <property type="match status" value="1"/>
</dbReference>
<evidence type="ECO:0000313" key="5">
    <source>
        <dbReference type="Proteomes" id="UP000184510"/>
    </source>
</evidence>
<dbReference type="Pfam" id="PF17782">
    <property type="entry name" value="WHD_DprA"/>
    <property type="match status" value="1"/>
</dbReference>
<dbReference type="Pfam" id="PF14520">
    <property type="entry name" value="HHH_5"/>
    <property type="match status" value="1"/>
</dbReference>
<accession>A0A1M6NIR8</accession>
<sequence length="366" mass="39411">MTNREALIALNMLPKIGPVRVQRLLEALGSAEAILTSPANKLTQVRGIGNETAQIIRSWETSINLAAEIQQAERRGIQIITQEDDDYPAPLRQMYDPPLALYVWGELQDKDKHAMAVVGSRRCTHYGQSAALTLSRDLAASGLTIISGLARGIDTFGHRGALEAGGRTVAVIGSGLAQLYPPENMRLAEEIADGHGAVVSEFPLQQPPDKKTFPMRNRIVASWASGVLVVECPQWSGSLITANLAADMGKNIYAVPGPIDRPTSAGCNQLIRDGATLVTSAQDILDDLETLPLMQSASDLANTPAPVLELDELESSVISVLSKEELLLDQLVASTGLSVQQLSATLLKLEMKSLVRQLPGPRYILR</sequence>
<dbReference type="PANTHER" id="PTHR43022:SF1">
    <property type="entry name" value="PROTEIN SMF"/>
    <property type="match status" value="1"/>
</dbReference>
<gene>
    <name evidence="4" type="ORF">SAMN02745181_2871</name>
</gene>
<dbReference type="OrthoDB" id="9785707at2"/>
<dbReference type="Proteomes" id="UP000184510">
    <property type="component" value="Unassembled WGS sequence"/>
</dbReference>
<protein>
    <submittedName>
        <fullName evidence="4">DNA processing protein</fullName>
    </submittedName>
</protein>
<feature type="domain" description="DprA winged helix" evidence="3">
    <location>
        <begin position="303"/>
        <end position="360"/>
    </location>
</feature>
<dbReference type="Gene3D" id="3.40.50.450">
    <property type="match status" value="1"/>
</dbReference>
<proteinExistence type="inferred from homology"/>
<dbReference type="NCBIfam" id="TIGR00732">
    <property type="entry name" value="dprA"/>
    <property type="match status" value="1"/>
</dbReference>
<evidence type="ECO:0000313" key="4">
    <source>
        <dbReference type="EMBL" id="SHJ95638.1"/>
    </source>
</evidence>
<evidence type="ECO:0000259" key="3">
    <source>
        <dbReference type="Pfam" id="PF17782"/>
    </source>
</evidence>
<name>A0A1M6NIR8_9BACT</name>
<dbReference type="InterPro" id="IPR041614">
    <property type="entry name" value="DprA_WH"/>
</dbReference>
<dbReference type="PANTHER" id="PTHR43022">
    <property type="entry name" value="PROTEIN SMF"/>
    <property type="match status" value="1"/>
</dbReference>
<dbReference type="InParanoid" id="A0A1M6NIR8"/>
<dbReference type="STRING" id="1123071.SAMN02745181_2871"/>
<dbReference type="Gene3D" id="1.10.10.10">
    <property type="entry name" value="Winged helix-like DNA-binding domain superfamily/Winged helix DNA-binding domain"/>
    <property type="match status" value="1"/>
</dbReference>
<dbReference type="SUPFAM" id="SSF47781">
    <property type="entry name" value="RuvA domain 2-like"/>
    <property type="match status" value="1"/>
</dbReference>
<reference evidence="4 5" key="1">
    <citation type="submission" date="2016-11" db="EMBL/GenBank/DDBJ databases">
        <authorList>
            <person name="Jaros S."/>
            <person name="Januszkiewicz K."/>
            <person name="Wedrychowicz H."/>
        </authorList>
    </citation>
    <scope>NUCLEOTIDE SEQUENCE [LARGE SCALE GENOMIC DNA]</scope>
    <source>
        <strain evidence="4 5">DSM 18772</strain>
    </source>
</reference>
<dbReference type="InterPro" id="IPR057666">
    <property type="entry name" value="DrpA_SLOG"/>
</dbReference>
<dbReference type="SUPFAM" id="SSF102405">
    <property type="entry name" value="MCP/YpsA-like"/>
    <property type="match status" value="1"/>
</dbReference>
<dbReference type="EMBL" id="FQYR01000005">
    <property type="protein sequence ID" value="SHJ95638.1"/>
    <property type="molecule type" value="Genomic_DNA"/>
</dbReference>
<dbReference type="FunCoup" id="A0A1M6NIR8">
    <property type="interactions" value="288"/>
</dbReference>
<dbReference type="InterPro" id="IPR010994">
    <property type="entry name" value="RuvA_2-like"/>
</dbReference>
<comment type="similarity">
    <text evidence="1">Belongs to the DprA/Smf family.</text>
</comment>
<feature type="domain" description="Smf/DprA SLOG" evidence="2">
    <location>
        <begin position="78"/>
        <end position="288"/>
    </location>
</feature>
<dbReference type="RefSeq" id="WP_143184445.1">
    <property type="nucleotide sequence ID" value="NZ_FQYR01000005.1"/>
</dbReference>
<evidence type="ECO:0000259" key="2">
    <source>
        <dbReference type="Pfam" id="PF02481"/>
    </source>
</evidence>
<dbReference type="InterPro" id="IPR003488">
    <property type="entry name" value="DprA"/>
</dbReference>
<keyword evidence="5" id="KW-1185">Reference proteome</keyword>
<dbReference type="GO" id="GO:0009294">
    <property type="term" value="P:DNA-mediated transformation"/>
    <property type="evidence" value="ECO:0007669"/>
    <property type="project" value="InterPro"/>
</dbReference>
<organism evidence="4 5">
    <name type="scientific">Rubritalea squalenifaciens DSM 18772</name>
    <dbReference type="NCBI Taxonomy" id="1123071"/>
    <lineage>
        <taxon>Bacteria</taxon>
        <taxon>Pseudomonadati</taxon>
        <taxon>Verrucomicrobiota</taxon>
        <taxon>Verrucomicrobiia</taxon>
        <taxon>Verrucomicrobiales</taxon>
        <taxon>Rubritaleaceae</taxon>
        <taxon>Rubritalea</taxon>
    </lineage>
</organism>
<evidence type="ECO:0000256" key="1">
    <source>
        <dbReference type="ARBA" id="ARBA00006525"/>
    </source>
</evidence>
<dbReference type="AlphaFoldDB" id="A0A1M6NIR8"/>